<organism evidence="1 2">
    <name type="scientific">Papaver atlanticum</name>
    <dbReference type="NCBI Taxonomy" id="357466"/>
    <lineage>
        <taxon>Eukaryota</taxon>
        <taxon>Viridiplantae</taxon>
        <taxon>Streptophyta</taxon>
        <taxon>Embryophyta</taxon>
        <taxon>Tracheophyta</taxon>
        <taxon>Spermatophyta</taxon>
        <taxon>Magnoliopsida</taxon>
        <taxon>Ranunculales</taxon>
        <taxon>Papaveraceae</taxon>
        <taxon>Papaveroideae</taxon>
        <taxon>Papaver</taxon>
    </lineage>
</organism>
<evidence type="ECO:0000313" key="1">
    <source>
        <dbReference type="EMBL" id="KAI3938587.1"/>
    </source>
</evidence>
<comment type="caution">
    <text evidence="1">The sequence shown here is derived from an EMBL/GenBank/DDBJ whole genome shotgun (WGS) entry which is preliminary data.</text>
</comment>
<dbReference type="AlphaFoldDB" id="A0AAD4XRT6"/>
<dbReference type="EMBL" id="JAJJMB010005516">
    <property type="protein sequence ID" value="KAI3938587.1"/>
    <property type="molecule type" value="Genomic_DNA"/>
</dbReference>
<accession>A0AAD4XRT6</accession>
<evidence type="ECO:0000313" key="2">
    <source>
        <dbReference type="Proteomes" id="UP001202328"/>
    </source>
</evidence>
<reference evidence="1" key="1">
    <citation type="submission" date="2022-04" db="EMBL/GenBank/DDBJ databases">
        <title>A functionally conserved STORR gene fusion in Papaver species that diverged 16.8 million years ago.</title>
        <authorList>
            <person name="Catania T."/>
        </authorList>
    </citation>
    <scope>NUCLEOTIDE SEQUENCE</scope>
    <source>
        <strain evidence="1">S-188037</strain>
    </source>
</reference>
<sequence length="198" mass="22960">MEQYLSTDNSGSSTTLSRWVETSNCNGLLPSFKEVSFLDFRLITCYIWHEAQRWTNLKFSVANRIKRQSPLRSVVMIMIHQYQHDLDAANGLKGQANETSIILVSDDDNDSSITLQMLKQQVFLKRCFSKKVIYGTRHRLAARNVTWAFQSCELWNLHMLVLFVSDGRTFLVRRSICVSLKHKENHDNGVVCRRNGWT</sequence>
<gene>
    <name evidence="1" type="ORF">MKW98_016092</name>
</gene>
<protein>
    <submittedName>
        <fullName evidence="1">Uncharacterized protein</fullName>
    </submittedName>
</protein>
<proteinExistence type="predicted"/>
<name>A0AAD4XRT6_9MAGN</name>
<dbReference type="Proteomes" id="UP001202328">
    <property type="component" value="Unassembled WGS sequence"/>
</dbReference>
<keyword evidence="2" id="KW-1185">Reference proteome</keyword>